<dbReference type="PANTHER" id="PTHR14149">
    <property type="entry name" value="RAS GTPASE-ACTIVATING PROTEIN WITH IQ MOTIF"/>
    <property type="match status" value="1"/>
</dbReference>
<dbReference type="GO" id="GO:0051015">
    <property type="term" value="F:actin filament binding"/>
    <property type="evidence" value="ECO:0007669"/>
    <property type="project" value="TreeGrafter"/>
</dbReference>
<feature type="compositionally biased region" description="Low complexity" evidence="2">
    <location>
        <begin position="211"/>
        <end position="229"/>
    </location>
</feature>
<proteinExistence type="predicted"/>
<dbReference type="InterPro" id="IPR000593">
    <property type="entry name" value="RasGAP_C"/>
</dbReference>
<feature type="compositionally biased region" description="Polar residues" evidence="2">
    <location>
        <begin position="283"/>
        <end position="297"/>
    </location>
</feature>
<feature type="coiled-coil region" evidence="1">
    <location>
        <begin position="1676"/>
        <end position="1703"/>
    </location>
</feature>
<dbReference type="SUPFAM" id="SSF47576">
    <property type="entry name" value="Calponin-homology domain, CH-domain"/>
    <property type="match status" value="1"/>
</dbReference>
<feature type="compositionally biased region" description="Low complexity" evidence="2">
    <location>
        <begin position="137"/>
        <end position="146"/>
    </location>
</feature>
<dbReference type="GO" id="GO:0005096">
    <property type="term" value="F:GTPase activator activity"/>
    <property type="evidence" value="ECO:0007669"/>
    <property type="project" value="TreeGrafter"/>
</dbReference>
<dbReference type="GO" id="GO:1903479">
    <property type="term" value="P:mitotic actomyosin contractile ring assembly actin filament organization"/>
    <property type="evidence" value="ECO:0007669"/>
    <property type="project" value="TreeGrafter"/>
</dbReference>
<dbReference type="Gene3D" id="1.10.418.10">
    <property type="entry name" value="Calponin-like domain"/>
    <property type="match status" value="1"/>
</dbReference>
<dbReference type="SMART" id="SM00033">
    <property type="entry name" value="CH"/>
    <property type="match status" value="1"/>
</dbReference>
<feature type="domain" description="Ras-GAP" evidence="3">
    <location>
        <begin position="1207"/>
        <end position="1417"/>
    </location>
</feature>
<dbReference type="InParanoid" id="A0A409W4U8"/>
<feature type="compositionally biased region" description="Polar residues" evidence="2">
    <location>
        <begin position="113"/>
        <end position="125"/>
    </location>
</feature>
<keyword evidence="6" id="KW-1185">Reference proteome</keyword>
<evidence type="ECO:0000256" key="1">
    <source>
        <dbReference type="SAM" id="Coils"/>
    </source>
</evidence>
<feature type="compositionally biased region" description="Polar residues" evidence="2">
    <location>
        <begin position="197"/>
        <end position="210"/>
    </location>
</feature>
<dbReference type="OrthoDB" id="775356at2759"/>
<organism evidence="5 6">
    <name type="scientific">Gymnopilus dilepis</name>
    <dbReference type="NCBI Taxonomy" id="231916"/>
    <lineage>
        <taxon>Eukaryota</taxon>
        <taxon>Fungi</taxon>
        <taxon>Dikarya</taxon>
        <taxon>Basidiomycota</taxon>
        <taxon>Agaricomycotina</taxon>
        <taxon>Agaricomycetes</taxon>
        <taxon>Agaricomycetidae</taxon>
        <taxon>Agaricales</taxon>
        <taxon>Agaricineae</taxon>
        <taxon>Hymenogastraceae</taxon>
        <taxon>Gymnopilus</taxon>
    </lineage>
</organism>
<feature type="region of interest" description="Disordered" evidence="2">
    <location>
        <begin position="1"/>
        <end position="77"/>
    </location>
</feature>
<feature type="region of interest" description="Disordered" evidence="2">
    <location>
        <begin position="197"/>
        <end position="331"/>
    </location>
</feature>
<dbReference type="PROSITE" id="PS50096">
    <property type="entry name" value="IQ"/>
    <property type="match status" value="10"/>
</dbReference>
<dbReference type="PANTHER" id="PTHR14149:SF14">
    <property type="entry name" value="CALPONIN-HOMOLOGY (CH) DOMAIN-CONTAINING PROTEIN"/>
    <property type="match status" value="1"/>
</dbReference>
<accession>A0A409W4U8</accession>
<dbReference type="PROSITE" id="PS50018">
    <property type="entry name" value="RAS_GTPASE_ACTIV_2"/>
    <property type="match status" value="1"/>
</dbReference>
<comment type="caution">
    <text evidence="5">The sequence shown here is derived from an EMBL/GenBank/DDBJ whole genome shotgun (WGS) entry which is preliminary data.</text>
</comment>
<evidence type="ECO:0000259" key="4">
    <source>
        <dbReference type="PROSITE" id="PS50021"/>
    </source>
</evidence>
<feature type="region of interest" description="Disordered" evidence="2">
    <location>
        <begin position="363"/>
        <end position="425"/>
    </location>
</feature>
<name>A0A409W4U8_9AGAR</name>
<feature type="compositionally biased region" description="Polar residues" evidence="2">
    <location>
        <begin position="48"/>
        <end position="64"/>
    </location>
</feature>
<evidence type="ECO:0000313" key="6">
    <source>
        <dbReference type="Proteomes" id="UP000284706"/>
    </source>
</evidence>
<feature type="compositionally biased region" description="Low complexity" evidence="2">
    <location>
        <begin position="319"/>
        <end position="331"/>
    </location>
</feature>
<feature type="compositionally biased region" description="Polar residues" evidence="2">
    <location>
        <begin position="410"/>
        <end position="419"/>
    </location>
</feature>
<dbReference type="SUPFAM" id="SSF143885">
    <property type="entry name" value="RGC domain-like"/>
    <property type="match status" value="1"/>
</dbReference>
<dbReference type="STRING" id="231916.A0A409W4U8"/>
<dbReference type="FunCoup" id="A0A409W4U8">
    <property type="interactions" value="147"/>
</dbReference>
<dbReference type="InterPro" id="IPR001715">
    <property type="entry name" value="CH_dom"/>
</dbReference>
<dbReference type="EMBL" id="NHYE01005398">
    <property type="protein sequence ID" value="PPQ73550.1"/>
    <property type="molecule type" value="Genomic_DNA"/>
</dbReference>
<dbReference type="Gene3D" id="1.20.5.190">
    <property type="match status" value="1"/>
</dbReference>
<dbReference type="InterPro" id="IPR036872">
    <property type="entry name" value="CH_dom_sf"/>
</dbReference>
<dbReference type="SMART" id="SM00015">
    <property type="entry name" value="IQ"/>
    <property type="match status" value="13"/>
</dbReference>
<dbReference type="InterPro" id="IPR001936">
    <property type="entry name" value="RasGAP_dom"/>
</dbReference>
<dbReference type="Gene3D" id="1.10.506.10">
    <property type="entry name" value="GTPase Activation - p120gap, domain 1"/>
    <property type="match status" value="1"/>
</dbReference>
<dbReference type="InterPro" id="IPR008936">
    <property type="entry name" value="Rho_GTPase_activation_prot"/>
</dbReference>
<feature type="compositionally biased region" description="Basic and acidic residues" evidence="2">
    <location>
        <begin position="399"/>
        <end position="408"/>
    </location>
</feature>
<sequence>MDRSNSLSSNASSGSRSGSAAPFAYQTRLLERTSSRSGTNSLSRSNSQTSISLLTNTTGSSVGSITPRRWTPSHRVGSSLDLVRGRWEERAKEALSEDTSSSPTREPRVTSPIRASNESSTSSIDNRPVFDRDRPRTPTSLTSTKDTYTTPKYLKRQTLPAPIIASPLSPNTTGISVEADSSLSDITHRIHIPVQLSPTKSPSWRTNTTDTIPISPATPDSSSSSTPHTRVQRAQTLDSSGNNWLDSFSPRGKTDGAISPLKSEGESAVDSAFMRNRNRFMKSETNLQNPLTSNSTTHRPRRDSSTSIPSIHVPPPSPGMNSSPSTPSSVMYPTPYRSSYVARKKADTYSEALSVTGKRKLGNHLPRIASGDGDDSWVAEPSSPKKSIELNDSRTASPRKFDTYRADTGRTLSPSTGNRTDGVAGLPGRIPLKAPSLLPTPTPSSRLLGGSWADKQRHLLQAYEYLCHVGEAQQWIEGCLGEELPFGVVEMEEGLRNGVVLAKLVRAFQGESAVRRIYEAPKLDFRHSDNINYFFTFVRDVGLPEGFIFELTDLYEKKNIPKVIYCIHALSHLLARRGMAQRIGNLLGHLHFSDDQLQRTQKGLKEAGVAMPNFGNVGRELAKEINEEPEPEVETDDERRDRLLLENEASIFALQSRARGYIARRNLRAFKERMRLAERHIVKAQTHAKGVLIRRRLAVEREAQAALVPWIIALQARGRGVLVRRNWRERLRSLKQSSHFIVKVQAQARGVLQRRHFNRLNAALRKISFPTRRLQAAARGHILRRTQKEITKSFFSQDTAQSITALQAHCRGVLARRKLHQIMCSLGKAEAQIVRLQAHCRGLIMRRRVRAQLAKLENVTHVVIAIQAAVRTYLARKRLLMLIRGLRKATSGIVGLQAKARANLIRQKHISLQKALLDVRTISAVGRLQAMAKASLVRNQHRELDKKLDIAVPDVIGFQAAARGALLRRDYRAWRDHLHRSQPVATLLQAMLRGAMQRRAFREKMDYFRANLSKVVKIQSLFRAKETREQYRQLTLGKNVTVGTIKNFVHLLDDSEADFQEEIKVERLRKRVVEQIRENQALENEIHDLDTKIALVVQNLKSFDDVIKARKRHDSVALHAARLSLLAAHGDPFSGPNTLDQEAHRKLELYQQLFYLLQTRGEYLSKVFLRLSSPDVPDSTRRFTERVVLTLFGYGQDRREDFLLLKLFQSLKLAIREEISSASSLEAIMTGHPMYMNIATQYVRPRQATYVREAFQVVIRELIEADDLDLEADPSAIHRARIDIEEMRSGKPSSLPKDVSFREAVTDPDTRAIYIRHLQVLQWWTEAFLNAMIQSVKKMPYSMRYLARETLSCLRERFPGRSEELYGACLGRLIFYRFINPALLAPELFDIVPKNTNMSTAKKNLGQISKVLAQVTDGSEFDDDEPSYVPINDFVRKAILQLTSWFSQVADVPDAEAHFHAHEFMDATVQPKPIYISPNEIYSMHSLLLQHQDYLASSPDDTLRVILAELGGIPHLDNEELKDARDTAVTLELTNRFAYVQDPHAEEKTLWVQAKRGVLAILRVQPAQDLLESLMRPVTENDENLWEEILEAEIENEIRQLPRRQPSTAVNDSAYRLEDIRSLKFAAVKALAISNLLELEKQGKITREDGFQGILNAIAGDVRSKHRKRLQRQQEMKNMDEVLRQLAERKKHLEEQIDSYHNYVETAMSTMQKGKGKKRPILPFTKQYFHIRDLQRTGQTPQFGSYLYTAKKLYDRGILLSIDQYSPRQFDKLQITMSSNVPGVFNLVLESTMLGVTSRIASDEIRMEDLLQAKYEKRPSLALFNGKVKVNFELFLFQINKKFNAA</sequence>
<dbReference type="CDD" id="cd21206">
    <property type="entry name" value="CH_IQGAP"/>
    <property type="match status" value="1"/>
</dbReference>
<feature type="coiled-coil region" evidence="1">
    <location>
        <begin position="1065"/>
        <end position="1099"/>
    </location>
</feature>
<evidence type="ECO:0000259" key="3">
    <source>
        <dbReference type="PROSITE" id="PS50018"/>
    </source>
</evidence>
<evidence type="ECO:0000313" key="5">
    <source>
        <dbReference type="EMBL" id="PPQ73550.1"/>
    </source>
</evidence>
<dbReference type="SUPFAM" id="SSF48350">
    <property type="entry name" value="GTPase activation domain, GAP"/>
    <property type="match status" value="1"/>
</dbReference>
<dbReference type="GO" id="GO:0110085">
    <property type="term" value="C:mitotic actomyosin contractile ring"/>
    <property type="evidence" value="ECO:0007669"/>
    <property type="project" value="TreeGrafter"/>
</dbReference>
<dbReference type="GO" id="GO:0005516">
    <property type="term" value="F:calmodulin binding"/>
    <property type="evidence" value="ECO:0007669"/>
    <property type="project" value="TreeGrafter"/>
</dbReference>
<feature type="compositionally biased region" description="Low complexity" evidence="2">
    <location>
        <begin position="1"/>
        <end position="20"/>
    </location>
</feature>
<dbReference type="Pfam" id="PF03836">
    <property type="entry name" value="RasGAP_C"/>
    <property type="match status" value="1"/>
</dbReference>
<feature type="compositionally biased region" description="Polar residues" evidence="2">
    <location>
        <begin position="232"/>
        <end position="246"/>
    </location>
</feature>
<protein>
    <recommendedName>
        <fullName evidence="7">Ras-GAP domain-containing protein</fullName>
    </recommendedName>
</protein>
<feature type="compositionally biased region" description="Low complexity" evidence="2">
    <location>
        <begin position="35"/>
        <end position="47"/>
    </location>
</feature>
<dbReference type="Pfam" id="PF00612">
    <property type="entry name" value="IQ"/>
    <property type="match status" value="4"/>
</dbReference>
<keyword evidence="1" id="KW-0175">Coiled coil</keyword>
<evidence type="ECO:0008006" key="7">
    <source>
        <dbReference type="Google" id="ProtNLM"/>
    </source>
</evidence>
<feature type="domain" description="Calponin-homology (CH)" evidence="4">
    <location>
        <begin position="466"/>
        <end position="574"/>
    </location>
</feature>
<reference evidence="5 6" key="1">
    <citation type="journal article" date="2018" name="Evol. Lett.">
        <title>Horizontal gene cluster transfer increased hallucinogenic mushroom diversity.</title>
        <authorList>
            <person name="Reynolds H.T."/>
            <person name="Vijayakumar V."/>
            <person name="Gluck-Thaler E."/>
            <person name="Korotkin H.B."/>
            <person name="Matheny P.B."/>
            <person name="Slot J.C."/>
        </authorList>
    </citation>
    <scope>NUCLEOTIDE SEQUENCE [LARGE SCALE GENOMIC DNA]</scope>
    <source>
        <strain evidence="5 6">SRW20</strain>
    </source>
</reference>
<evidence type="ECO:0000256" key="2">
    <source>
        <dbReference type="SAM" id="MobiDB-lite"/>
    </source>
</evidence>
<gene>
    <name evidence="5" type="ORF">CVT26_010360</name>
</gene>
<dbReference type="Pfam" id="PF00616">
    <property type="entry name" value="RasGAP"/>
    <property type="match status" value="1"/>
</dbReference>
<feature type="region of interest" description="Disordered" evidence="2">
    <location>
        <begin position="91"/>
        <end position="146"/>
    </location>
</feature>
<dbReference type="SMART" id="SM00323">
    <property type="entry name" value="RasGAP"/>
    <property type="match status" value="1"/>
</dbReference>
<dbReference type="PROSITE" id="PS50021">
    <property type="entry name" value="CH"/>
    <property type="match status" value="1"/>
</dbReference>
<dbReference type="InterPro" id="IPR000048">
    <property type="entry name" value="IQ_motif_EF-hand-BS"/>
</dbReference>
<dbReference type="Pfam" id="PF00307">
    <property type="entry name" value="CH"/>
    <property type="match status" value="1"/>
</dbReference>
<dbReference type="Proteomes" id="UP000284706">
    <property type="component" value="Unassembled WGS sequence"/>
</dbReference>